<evidence type="ECO:0000256" key="5">
    <source>
        <dbReference type="HAMAP-Rule" id="MF_00560"/>
    </source>
</evidence>
<dbReference type="InterPro" id="IPR023149">
    <property type="entry name" value="Trans_acon_MeTrfase_C"/>
</dbReference>
<dbReference type="Gene3D" id="3.40.50.150">
    <property type="entry name" value="Vaccinia Virus protein VP39"/>
    <property type="match status" value="1"/>
</dbReference>
<keyword evidence="9" id="KW-1185">Reference proteome</keyword>
<dbReference type="PANTHER" id="PTHR43861">
    <property type="entry name" value="TRANS-ACONITATE 2-METHYLTRANSFERASE-RELATED"/>
    <property type="match status" value="1"/>
</dbReference>
<evidence type="ECO:0000256" key="6">
    <source>
        <dbReference type="SAM" id="MobiDB-lite"/>
    </source>
</evidence>
<dbReference type="Proteomes" id="UP000054804">
    <property type="component" value="Unassembled WGS sequence"/>
</dbReference>
<feature type="region of interest" description="Disordered" evidence="6">
    <location>
        <begin position="1"/>
        <end position="22"/>
    </location>
</feature>
<dbReference type="GO" id="GO:0017000">
    <property type="term" value="P:antibiotic biosynthetic process"/>
    <property type="evidence" value="ECO:0007669"/>
    <property type="project" value="UniProtKB-ARBA"/>
</dbReference>
<dbReference type="Pfam" id="PF13649">
    <property type="entry name" value="Methyltransf_25"/>
    <property type="match status" value="1"/>
</dbReference>
<comment type="caution">
    <text evidence="8">The sequence shown here is derived from an EMBL/GenBank/DDBJ whole genome shotgun (WGS) entry which is preliminary data.</text>
</comment>
<dbReference type="EC" id="2.1.1.144" evidence="5"/>
<feature type="domain" description="Methyltransferase" evidence="7">
    <location>
        <begin position="49"/>
        <end position="145"/>
    </location>
</feature>
<evidence type="ECO:0000259" key="7">
    <source>
        <dbReference type="Pfam" id="PF13649"/>
    </source>
</evidence>
<evidence type="ECO:0000313" key="8">
    <source>
        <dbReference type="EMBL" id="KUF19531.1"/>
    </source>
</evidence>
<sequence length="279" mass="29930">MPSAPVPSAASSPTWDPDQYLRHSGPRARPFLDLLARVPALPGDRPPRIADVGCGPGNVTVLLTERWPDARVTGFDNSPQMLREAEALAGPTAGGGRLEFAAADAGAWAPAPDAYDLILSNATLQWVPGHADRFPDWVAGLRSGGVLAVQMPANFDAPSHVLMRELCAGERWGGRLGGVLRHADAVLPPAAYLELLAGLGCEVDVWETTYLHLLSGVDPVLEWVKGTGLRPVLTALADDAGATEEFLEAYRARLREAYPAHEHGTVFPFRRLFALARKP</sequence>
<evidence type="ECO:0000256" key="1">
    <source>
        <dbReference type="ARBA" id="ARBA00022490"/>
    </source>
</evidence>
<dbReference type="GO" id="GO:0030798">
    <property type="term" value="F:trans-aconitate 2-methyltransferase activity"/>
    <property type="evidence" value="ECO:0007669"/>
    <property type="project" value="UniProtKB-UniRule"/>
</dbReference>
<dbReference type="RefSeq" id="WP_058846035.1">
    <property type="nucleotide sequence ID" value="NZ_LOCL01000026.1"/>
</dbReference>
<dbReference type="PANTHER" id="PTHR43861:SF1">
    <property type="entry name" value="TRANS-ACONITATE 2-METHYLTRANSFERASE"/>
    <property type="match status" value="1"/>
</dbReference>
<dbReference type="HAMAP" id="MF_00560">
    <property type="entry name" value="Tran_acon_Me_trans"/>
    <property type="match status" value="1"/>
</dbReference>
<comment type="function">
    <text evidence="5">Catalyzes the S-adenosylmethionine monomethyl esterification of trans-aconitate.</text>
</comment>
<name>A0A0W7X9T5_9ACTN</name>
<keyword evidence="2 5" id="KW-0489">Methyltransferase</keyword>
<accession>A0A0W7X9T5</accession>
<comment type="catalytic activity">
    <reaction evidence="5">
        <text>trans-aconitate + S-adenosyl-L-methionine = (E)-3-(methoxycarbonyl)pent-2-enedioate + S-adenosyl-L-homocysteine</text>
        <dbReference type="Rhea" id="RHEA:14969"/>
        <dbReference type="ChEBI" id="CHEBI:15708"/>
        <dbReference type="ChEBI" id="CHEBI:57470"/>
        <dbReference type="ChEBI" id="CHEBI:57856"/>
        <dbReference type="ChEBI" id="CHEBI:59789"/>
        <dbReference type="EC" id="2.1.1.144"/>
    </reaction>
</comment>
<feature type="compositionally biased region" description="Low complexity" evidence="6">
    <location>
        <begin position="1"/>
        <end position="13"/>
    </location>
</feature>
<dbReference type="STRING" id="1765722.AT728_03900"/>
<dbReference type="GO" id="GO:0032259">
    <property type="term" value="P:methylation"/>
    <property type="evidence" value="ECO:0007669"/>
    <property type="project" value="UniProtKB-KW"/>
</dbReference>
<dbReference type="EMBL" id="LOCL01000026">
    <property type="protein sequence ID" value="KUF19531.1"/>
    <property type="molecule type" value="Genomic_DNA"/>
</dbReference>
<dbReference type="Gene3D" id="1.10.150.290">
    <property type="entry name" value="S-adenosyl-L-methionine-dependent methyltransferases"/>
    <property type="match status" value="1"/>
</dbReference>
<reference evidence="8 9" key="1">
    <citation type="submission" date="2015-12" db="EMBL/GenBank/DDBJ databases">
        <title>Draft genome sequence of Streptomyces silvensis ATCC 53525, a producer of novel hormone antagonists.</title>
        <authorList>
            <person name="Johnston C.W."/>
            <person name="Li Y."/>
            <person name="Magarvey N.A."/>
        </authorList>
    </citation>
    <scope>NUCLEOTIDE SEQUENCE [LARGE SCALE GENOMIC DNA]</scope>
    <source>
        <strain evidence="8 9">ATCC 53525</strain>
    </source>
</reference>
<dbReference type="AlphaFoldDB" id="A0A0W7X9T5"/>
<dbReference type="InterPro" id="IPR023506">
    <property type="entry name" value="Trans-aconitate_MeTrfase"/>
</dbReference>
<evidence type="ECO:0000256" key="3">
    <source>
        <dbReference type="ARBA" id="ARBA00022679"/>
    </source>
</evidence>
<evidence type="ECO:0000256" key="2">
    <source>
        <dbReference type="ARBA" id="ARBA00022603"/>
    </source>
</evidence>
<dbReference type="GO" id="GO:0005737">
    <property type="term" value="C:cytoplasm"/>
    <property type="evidence" value="ECO:0007669"/>
    <property type="project" value="UniProtKB-SubCell"/>
</dbReference>
<comment type="subcellular location">
    <subcellularLocation>
        <location evidence="5">Cytoplasm</location>
    </subcellularLocation>
</comment>
<protein>
    <recommendedName>
        <fullName evidence="5">Trans-aconitate 2-methyltransferase</fullName>
        <ecNumber evidence="5">2.1.1.144</ecNumber>
    </recommendedName>
</protein>
<dbReference type="NCBIfam" id="NF010703">
    <property type="entry name" value="PRK14103.1"/>
    <property type="match status" value="1"/>
</dbReference>
<proteinExistence type="inferred from homology"/>
<comment type="similarity">
    <text evidence="5">Belongs to the methyltransferase superfamily. Tam family.</text>
</comment>
<dbReference type="InterPro" id="IPR041698">
    <property type="entry name" value="Methyltransf_25"/>
</dbReference>
<keyword evidence="1 5" id="KW-0963">Cytoplasm</keyword>
<gene>
    <name evidence="5" type="primary">tam</name>
    <name evidence="8" type="ORF">AT728_03900</name>
</gene>
<evidence type="ECO:0000313" key="9">
    <source>
        <dbReference type="Proteomes" id="UP000054804"/>
    </source>
</evidence>
<organism evidence="8 9">
    <name type="scientific">Streptomyces silvensis</name>
    <dbReference type="NCBI Taxonomy" id="1765722"/>
    <lineage>
        <taxon>Bacteria</taxon>
        <taxon>Bacillati</taxon>
        <taxon>Actinomycetota</taxon>
        <taxon>Actinomycetes</taxon>
        <taxon>Kitasatosporales</taxon>
        <taxon>Streptomycetaceae</taxon>
        <taxon>Streptomyces</taxon>
    </lineage>
</organism>
<keyword evidence="3 5" id="KW-0808">Transferase</keyword>
<evidence type="ECO:0000256" key="4">
    <source>
        <dbReference type="ARBA" id="ARBA00022691"/>
    </source>
</evidence>
<dbReference type="CDD" id="cd02440">
    <property type="entry name" value="AdoMet_MTases"/>
    <property type="match status" value="1"/>
</dbReference>
<keyword evidence="4 5" id="KW-0949">S-adenosyl-L-methionine</keyword>
<dbReference type="InterPro" id="IPR029063">
    <property type="entry name" value="SAM-dependent_MTases_sf"/>
</dbReference>
<dbReference type="OrthoDB" id="9795085at2"/>
<dbReference type="SUPFAM" id="SSF53335">
    <property type="entry name" value="S-adenosyl-L-methionine-dependent methyltransferases"/>
    <property type="match status" value="1"/>
</dbReference>